<dbReference type="InterPro" id="IPR016181">
    <property type="entry name" value="Acyl_CoA_acyltransferase"/>
</dbReference>
<evidence type="ECO:0000313" key="4">
    <source>
        <dbReference type="Proteomes" id="UP001272987"/>
    </source>
</evidence>
<evidence type="ECO:0000259" key="2">
    <source>
        <dbReference type="PROSITE" id="PS51186"/>
    </source>
</evidence>
<organism evidence="3 4">
    <name type="scientific">Streptomyces acidiscabies</name>
    <dbReference type="NCBI Taxonomy" id="42234"/>
    <lineage>
        <taxon>Bacteria</taxon>
        <taxon>Bacillati</taxon>
        <taxon>Actinomycetota</taxon>
        <taxon>Actinomycetes</taxon>
        <taxon>Kitasatosporales</taxon>
        <taxon>Streptomycetaceae</taxon>
        <taxon>Streptomyces</taxon>
    </lineage>
</organism>
<dbReference type="Pfam" id="PF00583">
    <property type="entry name" value="Acetyltransf_1"/>
    <property type="match status" value="1"/>
</dbReference>
<dbReference type="Proteomes" id="UP001272987">
    <property type="component" value="Unassembled WGS sequence"/>
</dbReference>
<dbReference type="PROSITE" id="PS51186">
    <property type="entry name" value="GNAT"/>
    <property type="match status" value="1"/>
</dbReference>
<sequence length="239" mass="25486">MSDPRQQPAIASGTTTRQPEMQALASREAAGFTADIWVRAPRHGDEETVAVLARAALGEGEDLDAKQFAVDVCTAHGRPQVPYGAGQALVAGLPGSEEPGGIVYMTPPVRLIQESRALGLKAQDILTREMREIELVAVAASVRGFGVGSALLLTAQSVAAQEGVRIMCAKVAARNTSALRWWRHRGYALAQPGEDVRLHLDVPVICNDGRDGYRLVVQAHGGRVSEGRYMLHVHPGGNA</sequence>
<evidence type="ECO:0000313" key="3">
    <source>
        <dbReference type="EMBL" id="MDX3020073.1"/>
    </source>
</evidence>
<comment type="caution">
    <text evidence="3">The sequence shown here is derived from an EMBL/GenBank/DDBJ whole genome shotgun (WGS) entry which is preliminary data.</text>
</comment>
<accession>A0ABU4LWM1</accession>
<evidence type="ECO:0000256" key="1">
    <source>
        <dbReference type="SAM" id="MobiDB-lite"/>
    </source>
</evidence>
<dbReference type="SUPFAM" id="SSF55729">
    <property type="entry name" value="Acyl-CoA N-acyltransferases (Nat)"/>
    <property type="match status" value="1"/>
</dbReference>
<dbReference type="InterPro" id="IPR000182">
    <property type="entry name" value="GNAT_dom"/>
</dbReference>
<dbReference type="RefSeq" id="WP_319166731.1">
    <property type="nucleotide sequence ID" value="NZ_JARAWP010000011.1"/>
</dbReference>
<reference evidence="3 4" key="1">
    <citation type="journal article" date="2023" name="Microb. Genom.">
        <title>Mesoterricola silvestris gen. nov., sp. nov., Mesoterricola sediminis sp. nov., Geothrix oryzae sp. nov., Geothrix edaphica sp. nov., Geothrix rubra sp. nov., and Geothrix limicola sp. nov., six novel members of Acidobacteriota isolated from soils.</title>
        <authorList>
            <person name="Weisberg A.J."/>
            <person name="Pearce E."/>
            <person name="Kramer C.G."/>
            <person name="Chang J.H."/>
            <person name="Clarke C.R."/>
        </authorList>
    </citation>
    <scope>NUCLEOTIDE SEQUENCE [LARGE SCALE GENOMIC DNA]</scope>
    <source>
        <strain evidence="3 4">NB05-1H</strain>
    </source>
</reference>
<proteinExistence type="predicted"/>
<dbReference type="Gene3D" id="3.40.630.30">
    <property type="match status" value="1"/>
</dbReference>
<dbReference type="EMBL" id="JARAWP010000011">
    <property type="protein sequence ID" value="MDX3020073.1"/>
    <property type="molecule type" value="Genomic_DNA"/>
</dbReference>
<keyword evidence="4" id="KW-1185">Reference proteome</keyword>
<feature type="region of interest" description="Disordered" evidence="1">
    <location>
        <begin position="1"/>
        <end position="20"/>
    </location>
</feature>
<protein>
    <submittedName>
        <fullName evidence="3">GNAT family N-acetyltransferase</fullName>
    </submittedName>
</protein>
<feature type="domain" description="N-acetyltransferase" evidence="2">
    <location>
        <begin position="36"/>
        <end position="209"/>
    </location>
</feature>
<gene>
    <name evidence="3" type="ORF">PV666_19600</name>
</gene>
<name>A0ABU4LWM1_9ACTN</name>